<sequence>MADGVGATEPEPQYRAGRGEPLLLLHGLLLNWQSWGGVLDELSGDHAVLAPTLPGHWGGPVVRRPATFAALADFAEQLMDETGWQTAHLVGNSLGGWLALELAARGRARTVTAIAPGGMWDSETRTAAQLLRKYRAFAPVIGVGAGATRTMARSLVVPLLSYRPAAVPHRLATAVAAAPGHCRIVDDLAEDPALATGFGRFTDIATPLTILYCEHDRVLPPRLHTAAAQAPTMRSRILPGVGHVPMLEAPGLVASEIRASIGRRSAATT</sequence>
<keyword evidence="1" id="KW-0378">Hydrolase</keyword>
<accession>A0A370GY52</accession>
<dbReference type="GO" id="GO:0016787">
    <property type="term" value="F:hydrolase activity"/>
    <property type="evidence" value="ECO:0007669"/>
    <property type="project" value="UniProtKB-KW"/>
</dbReference>
<dbReference type="OrthoDB" id="27092at2"/>
<proteinExistence type="predicted"/>
<evidence type="ECO:0000259" key="2">
    <source>
        <dbReference type="Pfam" id="PF12697"/>
    </source>
</evidence>
<protein>
    <submittedName>
        <fullName evidence="3">Pimeloyl-ACP methyl ester carboxylesterase</fullName>
    </submittedName>
</protein>
<dbReference type="GO" id="GO:0016020">
    <property type="term" value="C:membrane"/>
    <property type="evidence" value="ECO:0007669"/>
    <property type="project" value="TreeGrafter"/>
</dbReference>
<dbReference type="Proteomes" id="UP000255355">
    <property type="component" value="Unassembled WGS sequence"/>
</dbReference>
<dbReference type="InterPro" id="IPR029058">
    <property type="entry name" value="AB_hydrolase_fold"/>
</dbReference>
<comment type="caution">
    <text evidence="3">The sequence shown here is derived from an EMBL/GenBank/DDBJ whole genome shotgun (WGS) entry which is preliminary data.</text>
</comment>
<dbReference type="STRING" id="1210089.GCA_001613165_05651"/>
<dbReference type="Pfam" id="PF12697">
    <property type="entry name" value="Abhydrolase_6"/>
    <property type="match status" value="1"/>
</dbReference>
<gene>
    <name evidence="3" type="ORF">DFR68_110199</name>
</gene>
<dbReference type="Gene3D" id="3.40.50.1820">
    <property type="entry name" value="alpha/beta hydrolase"/>
    <property type="match status" value="1"/>
</dbReference>
<evidence type="ECO:0000313" key="3">
    <source>
        <dbReference type="EMBL" id="RDI46793.1"/>
    </source>
</evidence>
<keyword evidence="4" id="KW-1185">Reference proteome</keyword>
<dbReference type="InterPro" id="IPR000073">
    <property type="entry name" value="AB_hydrolase_1"/>
</dbReference>
<name>A0A370GY52_9NOCA</name>
<dbReference type="PANTHER" id="PTHR43798">
    <property type="entry name" value="MONOACYLGLYCEROL LIPASE"/>
    <property type="match status" value="1"/>
</dbReference>
<dbReference type="EMBL" id="QQAZ01000010">
    <property type="protein sequence ID" value="RDI46793.1"/>
    <property type="molecule type" value="Genomic_DNA"/>
</dbReference>
<dbReference type="SUPFAM" id="SSF53474">
    <property type="entry name" value="alpha/beta-Hydrolases"/>
    <property type="match status" value="1"/>
</dbReference>
<feature type="domain" description="AB hydrolase-1" evidence="2">
    <location>
        <begin position="22"/>
        <end position="255"/>
    </location>
</feature>
<dbReference type="AlphaFoldDB" id="A0A370GY52"/>
<dbReference type="InterPro" id="IPR050266">
    <property type="entry name" value="AB_hydrolase_sf"/>
</dbReference>
<evidence type="ECO:0000256" key="1">
    <source>
        <dbReference type="ARBA" id="ARBA00022801"/>
    </source>
</evidence>
<reference evidence="3 4" key="1">
    <citation type="submission" date="2018-07" db="EMBL/GenBank/DDBJ databases">
        <title>Genomic Encyclopedia of Type Strains, Phase IV (KMG-IV): sequencing the most valuable type-strain genomes for metagenomic binning, comparative biology and taxonomic classification.</title>
        <authorList>
            <person name="Goeker M."/>
        </authorList>
    </citation>
    <scope>NUCLEOTIDE SEQUENCE [LARGE SCALE GENOMIC DNA]</scope>
    <source>
        <strain evidence="3 4">DSM 44952</strain>
    </source>
</reference>
<organism evidence="3 4">
    <name type="scientific">Nocardia mexicana</name>
    <dbReference type="NCBI Taxonomy" id="279262"/>
    <lineage>
        <taxon>Bacteria</taxon>
        <taxon>Bacillati</taxon>
        <taxon>Actinomycetota</taxon>
        <taxon>Actinomycetes</taxon>
        <taxon>Mycobacteriales</taxon>
        <taxon>Nocardiaceae</taxon>
        <taxon>Nocardia</taxon>
    </lineage>
</organism>
<evidence type="ECO:0000313" key="4">
    <source>
        <dbReference type="Proteomes" id="UP000255355"/>
    </source>
</evidence>
<dbReference type="PANTHER" id="PTHR43798:SF31">
    <property type="entry name" value="AB HYDROLASE SUPERFAMILY PROTEIN YCLE"/>
    <property type="match status" value="1"/>
</dbReference>
<dbReference type="RefSeq" id="WP_068026143.1">
    <property type="nucleotide sequence ID" value="NZ_QQAZ01000010.1"/>
</dbReference>